<comment type="caution">
    <text evidence="3">The sequence shown here is derived from an EMBL/GenBank/DDBJ whole genome shotgun (WGS) entry which is preliminary data.</text>
</comment>
<feature type="domain" description="DUF1648" evidence="2">
    <location>
        <begin position="11"/>
        <end position="54"/>
    </location>
</feature>
<feature type="transmembrane region" description="Helical" evidence="1">
    <location>
        <begin position="41"/>
        <end position="60"/>
    </location>
</feature>
<sequence>MSKKNLTALVFLFGTFILLFVVTFFLPEEIPFHFDADGEAGWYASKYFILLLTPVPYLIYHQFTHKKK</sequence>
<keyword evidence="4" id="KW-1185">Reference proteome</keyword>
<dbReference type="InterPro" id="IPR012867">
    <property type="entry name" value="DUF1648"/>
</dbReference>
<proteinExistence type="predicted"/>
<name>A0ABS6D907_9FIRM</name>
<gene>
    <name evidence="3" type="ORF">HGO97_019890</name>
</gene>
<dbReference type="RefSeq" id="WP_216244615.1">
    <property type="nucleotide sequence ID" value="NZ_JABACJ020000027.1"/>
</dbReference>
<feature type="transmembrane region" description="Helical" evidence="1">
    <location>
        <begin position="7"/>
        <end position="26"/>
    </location>
</feature>
<evidence type="ECO:0000313" key="4">
    <source>
        <dbReference type="Proteomes" id="UP000723714"/>
    </source>
</evidence>
<keyword evidence="1" id="KW-0472">Membrane</keyword>
<organism evidence="3 4">
    <name type="scientific">Faecalicatena faecalis</name>
    <dbReference type="NCBI Taxonomy" id="2726362"/>
    <lineage>
        <taxon>Bacteria</taxon>
        <taxon>Bacillati</taxon>
        <taxon>Bacillota</taxon>
        <taxon>Clostridia</taxon>
        <taxon>Lachnospirales</taxon>
        <taxon>Lachnospiraceae</taxon>
        <taxon>Faecalicatena</taxon>
    </lineage>
</organism>
<dbReference type="EMBL" id="JABACJ020000027">
    <property type="protein sequence ID" value="MBU3878068.1"/>
    <property type="molecule type" value="Genomic_DNA"/>
</dbReference>
<accession>A0ABS6D907</accession>
<evidence type="ECO:0000256" key="1">
    <source>
        <dbReference type="SAM" id="Phobius"/>
    </source>
</evidence>
<dbReference type="Proteomes" id="UP000723714">
    <property type="component" value="Unassembled WGS sequence"/>
</dbReference>
<protein>
    <submittedName>
        <fullName evidence="3">DUF1648 domain-containing protein</fullName>
    </submittedName>
</protein>
<dbReference type="Pfam" id="PF07853">
    <property type="entry name" value="DUF1648"/>
    <property type="match status" value="1"/>
</dbReference>
<evidence type="ECO:0000259" key="2">
    <source>
        <dbReference type="Pfam" id="PF07853"/>
    </source>
</evidence>
<evidence type="ECO:0000313" key="3">
    <source>
        <dbReference type="EMBL" id="MBU3878068.1"/>
    </source>
</evidence>
<reference evidence="3 4" key="1">
    <citation type="submission" date="2021-06" db="EMBL/GenBank/DDBJ databases">
        <title>Faecalicatena sp. nov. isolated from porcine feces.</title>
        <authorList>
            <person name="Oh B.S."/>
            <person name="Lee J.H."/>
        </authorList>
    </citation>
    <scope>NUCLEOTIDE SEQUENCE [LARGE SCALE GENOMIC DNA]</scope>
    <source>
        <strain evidence="3 4">AGMB00832</strain>
    </source>
</reference>
<keyword evidence="1" id="KW-1133">Transmembrane helix</keyword>
<keyword evidence="1" id="KW-0812">Transmembrane</keyword>